<dbReference type="GO" id="GO:0009401">
    <property type="term" value="P:phosphoenolpyruvate-dependent sugar phosphotransferase system"/>
    <property type="evidence" value="ECO:0007669"/>
    <property type="project" value="InterPro"/>
</dbReference>
<dbReference type="GO" id="GO:0030295">
    <property type="term" value="F:protein kinase activator activity"/>
    <property type="evidence" value="ECO:0007669"/>
    <property type="project" value="TreeGrafter"/>
</dbReference>
<dbReference type="InterPro" id="IPR006320">
    <property type="entry name" value="PTS_Nitro_regul"/>
</dbReference>
<keyword evidence="3" id="KW-1185">Reference proteome</keyword>
<dbReference type="InterPro" id="IPR016152">
    <property type="entry name" value="PTrfase/Anion_transptr"/>
</dbReference>
<dbReference type="InterPro" id="IPR002178">
    <property type="entry name" value="PTS_EIIA_type-2_dom"/>
</dbReference>
<protein>
    <submittedName>
        <fullName evidence="2">PTS IIA-like nitrogen-regulatory protein PtsN</fullName>
    </submittedName>
</protein>
<dbReference type="Proteomes" id="UP000199527">
    <property type="component" value="Unassembled WGS sequence"/>
</dbReference>
<accession>A0A1G8KBB6</accession>
<gene>
    <name evidence="2" type="ORF">SAMN04488540_101315</name>
</gene>
<dbReference type="Gene3D" id="3.40.930.10">
    <property type="entry name" value="Mannitol-specific EII, Chain A"/>
    <property type="match status" value="1"/>
</dbReference>
<dbReference type="AlphaFoldDB" id="A0A1G8KBB6"/>
<dbReference type="PROSITE" id="PS00372">
    <property type="entry name" value="PTS_EIIA_TYPE_2_HIS"/>
    <property type="match status" value="1"/>
</dbReference>
<dbReference type="GO" id="GO:0008982">
    <property type="term" value="F:protein-N(PI)-phosphohistidine-sugar phosphotransferase activity"/>
    <property type="evidence" value="ECO:0007669"/>
    <property type="project" value="InterPro"/>
</dbReference>
<feature type="domain" description="PTS EIIA type-2" evidence="1">
    <location>
        <begin position="5"/>
        <end position="148"/>
    </location>
</feature>
<dbReference type="PANTHER" id="PTHR47738:SF1">
    <property type="entry name" value="NITROGEN REGULATORY PROTEIN"/>
    <property type="match status" value="1"/>
</dbReference>
<dbReference type="CDD" id="cd00211">
    <property type="entry name" value="PTS_IIA_fru"/>
    <property type="match status" value="1"/>
</dbReference>
<evidence type="ECO:0000313" key="3">
    <source>
        <dbReference type="Proteomes" id="UP000199527"/>
    </source>
</evidence>
<evidence type="ECO:0000259" key="1">
    <source>
        <dbReference type="PROSITE" id="PS51094"/>
    </source>
</evidence>
<name>A0A1G8KBB6_9GAMM</name>
<organism evidence="2 3">
    <name type="scientific">Ferrimonas sediminum</name>
    <dbReference type="NCBI Taxonomy" id="718193"/>
    <lineage>
        <taxon>Bacteria</taxon>
        <taxon>Pseudomonadati</taxon>
        <taxon>Pseudomonadota</taxon>
        <taxon>Gammaproteobacteria</taxon>
        <taxon>Alteromonadales</taxon>
        <taxon>Ferrimonadaceae</taxon>
        <taxon>Ferrimonas</taxon>
    </lineage>
</organism>
<dbReference type="Pfam" id="PF00359">
    <property type="entry name" value="PTS_EIIA_2"/>
    <property type="match status" value="1"/>
</dbReference>
<proteinExistence type="predicted"/>
<reference evidence="3" key="1">
    <citation type="submission" date="2016-10" db="EMBL/GenBank/DDBJ databases">
        <authorList>
            <person name="Varghese N."/>
            <person name="Submissions S."/>
        </authorList>
    </citation>
    <scope>NUCLEOTIDE SEQUENCE [LARGE SCALE GENOMIC DNA]</scope>
    <source>
        <strain evidence="3">DSM 23317</strain>
    </source>
</reference>
<dbReference type="NCBIfam" id="TIGR01419">
    <property type="entry name" value="nitro_reg_IIA"/>
    <property type="match status" value="1"/>
</dbReference>
<dbReference type="RefSeq" id="WP_090360890.1">
    <property type="nucleotide sequence ID" value="NZ_FNEM01000001.1"/>
</dbReference>
<dbReference type="OrthoDB" id="95460at2"/>
<dbReference type="InterPro" id="IPR051541">
    <property type="entry name" value="PTS_SugarTrans_NitroReg"/>
</dbReference>
<dbReference type="EMBL" id="FNEM01000001">
    <property type="protein sequence ID" value="SDI40728.1"/>
    <property type="molecule type" value="Genomic_DNA"/>
</dbReference>
<evidence type="ECO:0000313" key="2">
    <source>
        <dbReference type="EMBL" id="SDI40728.1"/>
    </source>
</evidence>
<dbReference type="PANTHER" id="PTHR47738">
    <property type="entry name" value="PTS SYSTEM FRUCTOSE-LIKE EIIA COMPONENT-RELATED"/>
    <property type="match status" value="1"/>
</dbReference>
<dbReference type="PROSITE" id="PS51094">
    <property type="entry name" value="PTS_EIIA_TYPE_2"/>
    <property type="match status" value="1"/>
</dbReference>
<dbReference type="SUPFAM" id="SSF55804">
    <property type="entry name" value="Phoshotransferase/anion transport protein"/>
    <property type="match status" value="1"/>
</dbReference>
<sequence>MDIETILSPECATIAAPGTSKKRALELISQLASQRYTDVNPQQLFESLLAREKMGSTGIGKGIALPHGRLPNVDQAIAVFVKCDEPIPFDAIDGKPVDLLFALFVPEDNCKQHLSTLASMAKVLDNKDTCRSLRKSAADHEIYQLVTS</sequence>